<comment type="subcellular location">
    <subcellularLocation>
        <location evidence="1 8">Cell outer membrane</location>
        <topology evidence="1 8">Multi-pass membrane protein</topology>
    </subcellularLocation>
</comment>
<proteinExistence type="inferred from homology"/>
<evidence type="ECO:0000256" key="4">
    <source>
        <dbReference type="ARBA" id="ARBA00022692"/>
    </source>
</evidence>
<evidence type="ECO:0000256" key="2">
    <source>
        <dbReference type="ARBA" id="ARBA00022448"/>
    </source>
</evidence>
<keyword evidence="3 8" id="KW-1134">Transmembrane beta strand</keyword>
<evidence type="ECO:0000256" key="1">
    <source>
        <dbReference type="ARBA" id="ARBA00004571"/>
    </source>
</evidence>
<dbReference type="Pfam" id="PF07715">
    <property type="entry name" value="Plug"/>
    <property type="match status" value="1"/>
</dbReference>
<dbReference type="InterPro" id="IPR000531">
    <property type="entry name" value="Beta-barrel_TonB"/>
</dbReference>
<reference evidence="15" key="1">
    <citation type="journal article" date="2019" name="Int. J. Syst. Evol. Microbiol.">
        <title>The Global Catalogue of Microorganisms (GCM) 10K type strain sequencing project: providing services to taxonomists for standard genome sequencing and annotation.</title>
        <authorList>
            <consortium name="The Broad Institute Genomics Platform"/>
            <consortium name="The Broad Institute Genome Sequencing Center for Infectious Disease"/>
            <person name="Wu L."/>
            <person name="Ma J."/>
        </authorList>
    </citation>
    <scope>NUCLEOTIDE SEQUENCE [LARGE SCALE GENOMIC DNA]</scope>
    <source>
        <strain evidence="15">JCM 18720</strain>
    </source>
</reference>
<dbReference type="PANTHER" id="PTHR47234">
    <property type="match status" value="1"/>
</dbReference>
<dbReference type="EMBL" id="BAABLF010000030">
    <property type="protein sequence ID" value="GAA5194842.1"/>
    <property type="molecule type" value="Genomic_DNA"/>
</dbReference>
<keyword evidence="14" id="KW-0675">Receptor</keyword>
<evidence type="ECO:0000256" key="6">
    <source>
        <dbReference type="ARBA" id="ARBA00023136"/>
    </source>
</evidence>
<dbReference type="SUPFAM" id="SSF56935">
    <property type="entry name" value="Porins"/>
    <property type="match status" value="1"/>
</dbReference>
<dbReference type="Gene3D" id="2.170.130.10">
    <property type="entry name" value="TonB-dependent receptor, plug domain"/>
    <property type="match status" value="1"/>
</dbReference>
<evidence type="ECO:0000256" key="11">
    <source>
        <dbReference type="SAM" id="SignalP"/>
    </source>
</evidence>
<evidence type="ECO:0000256" key="3">
    <source>
        <dbReference type="ARBA" id="ARBA00022452"/>
    </source>
</evidence>
<dbReference type="PROSITE" id="PS52016">
    <property type="entry name" value="TONB_DEPENDENT_REC_3"/>
    <property type="match status" value="1"/>
</dbReference>
<keyword evidence="15" id="KW-1185">Reference proteome</keyword>
<evidence type="ECO:0000256" key="9">
    <source>
        <dbReference type="RuleBase" id="RU003357"/>
    </source>
</evidence>
<evidence type="ECO:0000313" key="14">
    <source>
        <dbReference type="EMBL" id="GAA5194842.1"/>
    </source>
</evidence>
<name>A0ABP9SGB6_9GAMM</name>
<dbReference type="Pfam" id="PF00593">
    <property type="entry name" value="TonB_dep_Rec_b-barrel"/>
    <property type="match status" value="1"/>
</dbReference>
<feature type="compositionally biased region" description="Polar residues" evidence="10">
    <location>
        <begin position="495"/>
        <end position="508"/>
    </location>
</feature>
<feature type="signal peptide" evidence="11">
    <location>
        <begin position="1"/>
        <end position="31"/>
    </location>
</feature>
<evidence type="ECO:0000313" key="15">
    <source>
        <dbReference type="Proteomes" id="UP001501600"/>
    </source>
</evidence>
<comment type="similarity">
    <text evidence="8 9">Belongs to the TonB-dependent receptor family.</text>
</comment>
<evidence type="ECO:0000259" key="12">
    <source>
        <dbReference type="Pfam" id="PF00593"/>
    </source>
</evidence>
<keyword evidence="4 8" id="KW-0812">Transmembrane</keyword>
<feature type="domain" description="TonB-dependent receptor-like beta-barrel" evidence="12">
    <location>
        <begin position="369"/>
        <end position="843"/>
    </location>
</feature>
<dbReference type="Proteomes" id="UP001501600">
    <property type="component" value="Unassembled WGS sequence"/>
</dbReference>
<keyword evidence="5 9" id="KW-0798">TonB box</keyword>
<protein>
    <submittedName>
        <fullName evidence="14">TonB-dependent receptor</fullName>
    </submittedName>
</protein>
<dbReference type="InterPro" id="IPR012910">
    <property type="entry name" value="Plug_dom"/>
</dbReference>
<evidence type="ECO:0000256" key="10">
    <source>
        <dbReference type="SAM" id="MobiDB-lite"/>
    </source>
</evidence>
<keyword evidence="11" id="KW-0732">Signal</keyword>
<dbReference type="PANTHER" id="PTHR47234:SF2">
    <property type="entry name" value="TONB-DEPENDENT RECEPTOR"/>
    <property type="match status" value="1"/>
</dbReference>
<keyword evidence="7 8" id="KW-0998">Cell outer membrane</keyword>
<dbReference type="Gene3D" id="2.40.170.20">
    <property type="entry name" value="TonB-dependent receptor, beta-barrel domain"/>
    <property type="match status" value="1"/>
</dbReference>
<gene>
    <name evidence="14" type="ORF">GCM10025772_28740</name>
</gene>
<keyword evidence="2 8" id="KW-0813">Transport</keyword>
<feature type="chain" id="PRO_5046376411" evidence="11">
    <location>
        <begin position="32"/>
        <end position="879"/>
    </location>
</feature>
<evidence type="ECO:0000256" key="8">
    <source>
        <dbReference type="PROSITE-ProRule" id="PRU01360"/>
    </source>
</evidence>
<dbReference type="RefSeq" id="WP_345317870.1">
    <property type="nucleotide sequence ID" value="NZ_BAABLF010000030.1"/>
</dbReference>
<dbReference type="InterPro" id="IPR037066">
    <property type="entry name" value="Plug_dom_sf"/>
</dbReference>
<evidence type="ECO:0000256" key="5">
    <source>
        <dbReference type="ARBA" id="ARBA00023077"/>
    </source>
</evidence>
<comment type="caution">
    <text evidence="14">The sequence shown here is derived from an EMBL/GenBank/DDBJ whole genome shotgun (WGS) entry which is preliminary data.</text>
</comment>
<accession>A0ABP9SGB6</accession>
<organism evidence="14 15">
    <name type="scientific">Ferrimonas gelatinilytica</name>
    <dbReference type="NCBI Taxonomy" id="1255257"/>
    <lineage>
        <taxon>Bacteria</taxon>
        <taxon>Pseudomonadati</taxon>
        <taxon>Pseudomonadota</taxon>
        <taxon>Gammaproteobacteria</taxon>
        <taxon>Alteromonadales</taxon>
        <taxon>Ferrimonadaceae</taxon>
        <taxon>Ferrimonas</taxon>
    </lineage>
</organism>
<sequence length="879" mass="96071">MKYPSSIARAVKFALAAGSVASITAVAPAVAQDAAAATGKVERINVTGSRIKRSDMETASPVNVIGADQIAAGSYTSVEQILQETTASAGAATGAATNNGGRGAARVDLRGMGEARTLVLVNGRRMVVSGTGADASVDLNTIPVSIIERIEVLKDGASAVYGSDAIAGVVNIITKRDFEGFQLDAQAGISDKGDGETYEISALWGTNFDRGNLTVGASYVNRGDVFQDDRFWSNCGPNGNCGGWSSTIGSGVIDWGSGAMTPDGNGDWKAQDEFYNYVPDSYLSTPQERFGFNANFNYELSDNVGFFAEGLYSRRDSSQQLAAAPVTGLFLDTAELERRSGYVGPWGNDVDTVVYKRRMTDAGPRGYEQTVDTYRVVAGFEGFLDIGRGLDWDISYTFGRNEAESWANNLAIRNRVIDSIYDNAFDWFSGDPLSDAILSDVMYNDKSDGGNEMQIIAANLTGELFDLPAGSVAFAAGAEHRKEKGWFNPDPVTQAGDSSQSQQDPTAGSYDTTAVYAEFSIPLVSGKRFAEEVTVEAAVRWFDYSTFGSDLTWKAGLTWRVSDEVMLRGVASTAFRAPSISELYAGNVGSFDYLTDPCSGVSHSDGSVLAQQCASIGWGDNTPVEYEQKDGQIEVIWNTDGDLQPEEADTYTAGIVISPAALDGFSMTVDYWKFEVENAITRIDRQAYLNACYFEGNGGACDTLDITRNQITGEIMEFYAPLVNAGYQETDGVDVNFQYNWVYGGHDWRLNWDITRLLTFEEDGIDYTGTISGMNGGYAEWRQNVHLSVRADKWSFNYQMRHIGEMRDLGTPEFEVPSAFYHNVSYTRNFNRGVDWTIGINNLLDETPKYHPSYSDVYTTPEVYDVMGRYLFTKISYRF</sequence>
<evidence type="ECO:0000256" key="7">
    <source>
        <dbReference type="ARBA" id="ARBA00023237"/>
    </source>
</evidence>
<dbReference type="InterPro" id="IPR036942">
    <property type="entry name" value="Beta-barrel_TonB_sf"/>
</dbReference>
<feature type="domain" description="TonB-dependent receptor plug" evidence="13">
    <location>
        <begin position="56"/>
        <end position="169"/>
    </location>
</feature>
<evidence type="ECO:0000259" key="13">
    <source>
        <dbReference type="Pfam" id="PF07715"/>
    </source>
</evidence>
<feature type="region of interest" description="Disordered" evidence="10">
    <location>
        <begin position="484"/>
        <end position="508"/>
    </location>
</feature>
<dbReference type="InterPro" id="IPR039426">
    <property type="entry name" value="TonB-dep_rcpt-like"/>
</dbReference>
<keyword evidence="6 8" id="KW-0472">Membrane</keyword>